<dbReference type="Pfam" id="PF02371">
    <property type="entry name" value="Transposase_20"/>
    <property type="match status" value="1"/>
</dbReference>
<feature type="domain" description="Transposase IS110-like N-terminal" evidence="1">
    <location>
        <begin position="7"/>
        <end position="147"/>
    </location>
</feature>
<dbReference type="InterPro" id="IPR003346">
    <property type="entry name" value="Transposase_20"/>
</dbReference>
<evidence type="ECO:0000259" key="2">
    <source>
        <dbReference type="Pfam" id="PF02371"/>
    </source>
</evidence>
<evidence type="ECO:0000313" key="3">
    <source>
        <dbReference type="EMBL" id="MBB6142974.1"/>
    </source>
</evidence>
<protein>
    <submittedName>
        <fullName evidence="3">Transposase</fullName>
    </submittedName>
</protein>
<organism evidence="3 4">
    <name type="scientific">Silvibacterium bohemicum</name>
    <dbReference type="NCBI Taxonomy" id="1577686"/>
    <lineage>
        <taxon>Bacteria</taxon>
        <taxon>Pseudomonadati</taxon>
        <taxon>Acidobacteriota</taxon>
        <taxon>Terriglobia</taxon>
        <taxon>Terriglobales</taxon>
        <taxon>Acidobacteriaceae</taxon>
        <taxon>Silvibacterium</taxon>
    </lineage>
</organism>
<gene>
    <name evidence="3" type="ORF">HNQ77_000918</name>
</gene>
<sequence length="355" mass="40138">MDSIKYVGMDVHKETVSIAVRNQAGKIVMETVIETRANAILDCIRGMRGELHITFEEGTWAAWLYDLLHPHVARVVVCDPRRNALLTEGNKGDKVDAHRLAALLRDGGMLRPVYHGEHSLRSLRELARSYLVITQDVTRVMNRTKALYRGWGIPCGGQQVYAANHREAWLSKLPETGVRRRAEHFYQELDALRALRQQARRDLLTEARKQPATRWLRQVPYIGPIWSALLVALLQTPHRFRTKRQLWSYCGLAIRTSSSADYQFIDGELKRSKKSPLLRGLNTNHNHALKNIFKHAAMGASCGSGPLREFYDAQVAQGKKPAMARLTLARKIAAVTLAVWKQEGGFDAAHLKLQA</sequence>
<reference evidence="3 4" key="1">
    <citation type="submission" date="2020-08" db="EMBL/GenBank/DDBJ databases">
        <title>Genomic Encyclopedia of Type Strains, Phase IV (KMG-IV): sequencing the most valuable type-strain genomes for metagenomic binning, comparative biology and taxonomic classification.</title>
        <authorList>
            <person name="Goeker M."/>
        </authorList>
    </citation>
    <scope>NUCLEOTIDE SEQUENCE [LARGE SCALE GENOMIC DNA]</scope>
    <source>
        <strain evidence="3 4">DSM 103733</strain>
    </source>
</reference>
<dbReference type="AlphaFoldDB" id="A0A841JYC9"/>
<dbReference type="PANTHER" id="PTHR33055:SF17">
    <property type="entry name" value="THIRD ORF IN TRANSPOSON ISC1491"/>
    <property type="match status" value="1"/>
</dbReference>
<dbReference type="PANTHER" id="PTHR33055">
    <property type="entry name" value="TRANSPOSASE FOR INSERTION SEQUENCE ELEMENT IS1111A"/>
    <property type="match status" value="1"/>
</dbReference>
<feature type="domain" description="Transposase IS116/IS110/IS902 C-terminal" evidence="2">
    <location>
        <begin position="215"/>
        <end position="277"/>
    </location>
</feature>
<accession>A0A841JYC9</accession>
<evidence type="ECO:0000313" key="4">
    <source>
        <dbReference type="Proteomes" id="UP000538666"/>
    </source>
</evidence>
<dbReference type="OrthoDB" id="111060at2"/>
<keyword evidence="4" id="KW-1185">Reference proteome</keyword>
<dbReference type="GO" id="GO:0004803">
    <property type="term" value="F:transposase activity"/>
    <property type="evidence" value="ECO:0007669"/>
    <property type="project" value="InterPro"/>
</dbReference>
<dbReference type="GO" id="GO:0006313">
    <property type="term" value="P:DNA transposition"/>
    <property type="evidence" value="ECO:0007669"/>
    <property type="project" value="InterPro"/>
</dbReference>
<dbReference type="Pfam" id="PF01548">
    <property type="entry name" value="DEDD_Tnp_IS110"/>
    <property type="match status" value="1"/>
</dbReference>
<dbReference type="InterPro" id="IPR047650">
    <property type="entry name" value="Transpos_IS110"/>
</dbReference>
<name>A0A841JYC9_9BACT</name>
<comment type="caution">
    <text evidence="3">The sequence shown here is derived from an EMBL/GenBank/DDBJ whole genome shotgun (WGS) entry which is preliminary data.</text>
</comment>
<evidence type="ECO:0000259" key="1">
    <source>
        <dbReference type="Pfam" id="PF01548"/>
    </source>
</evidence>
<proteinExistence type="predicted"/>
<dbReference type="Proteomes" id="UP000538666">
    <property type="component" value="Unassembled WGS sequence"/>
</dbReference>
<dbReference type="InterPro" id="IPR002525">
    <property type="entry name" value="Transp_IS110-like_N"/>
</dbReference>
<dbReference type="RefSeq" id="WP_050061924.1">
    <property type="nucleotide sequence ID" value="NZ_JACHEK010000002.1"/>
</dbReference>
<dbReference type="EMBL" id="JACHEK010000002">
    <property type="protein sequence ID" value="MBB6142974.1"/>
    <property type="molecule type" value="Genomic_DNA"/>
</dbReference>
<dbReference type="GO" id="GO:0003677">
    <property type="term" value="F:DNA binding"/>
    <property type="evidence" value="ECO:0007669"/>
    <property type="project" value="InterPro"/>
</dbReference>